<name>A0A3Q2PYB8_FUNHE</name>
<evidence type="ECO:0000313" key="10">
    <source>
        <dbReference type="Ensembl" id="ENSFHEP00000018978.1"/>
    </source>
</evidence>
<reference evidence="10" key="1">
    <citation type="submission" date="2025-08" db="UniProtKB">
        <authorList>
            <consortium name="Ensembl"/>
        </authorList>
    </citation>
    <scope>IDENTIFICATION</scope>
</reference>
<feature type="compositionally biased region" description="Gly residues" evidence="8">
    <location>
        <begin position="778"/>
        <end position="787"/>
    </location>
</feature>
<dbReference type="GO" id="GO:0005581">
    <property type="term" value="C:collagen trimer"/>
    <property type="evidence" value="ECO:0007669"/>
    <property type="project" value="UniProtKB-KW"/>
</dbReference>
<feature type="compositionally biased region" description="Basic and acidic residues" evidence="8">
    <location>
        <begin position="675"/>
        <end position="686"/>
    </location>
</feature>
<dbReference type="Gene3D" id="2.60.120.200">
    <property type="match status" value="1"/>
</dbReference>
<dbReference type="GeneTree" id="ENSGT00940000162727"/>
<evidence type="ECO:0000256" key="4">
    <source>
        <dbReference type="ARBA" id="ARBA00022729"/>
    </source>
</evidence>
<evidence type="ECO:0000256" key="1">
    <source>
        <dbReference type="ARBA" id="ARBA00004498"/>
    </source>
</evidence>
<dbReference type="InterPro" id="IPR013320">
    <property type="entry name" value="ConA-like_dom_sf"/>
</dbReference>
<dbReference type="PROSITE" id="PS51461">
    <property type="entry name" value="NC1_FIB"/>
    <property type="match status" value="1"/>
</dbReference>
<dbReference type="PANTHER" id="PTHR37456:SF6">
    <property type="entry name" value="COLLAGEN ALPHA-1(XXIII) CHAIN-LIKE ISOFORM X2"/>
    <property type="match status" value="1"/>
</dbReference>
<dbReference type="SMART" id="SM00038">
    <property type="entry name" value="COLFI"/>
    <property type="match status" value="1"/>
</dbReference>
<keyword evidence="6" id="KW-0176">Collagen</keyword>
<organism evidence="10 11">
    <name type="scientific">Fundulus heteroclitus</name>
    <name type="common">Killifish</name>
    <name type="synonym">Mummichog</name>
    <dbReference type="NCBI Taxonomy" id="8078"/>
    <lineage>
        <taxon>Eukaryota</taxon>
        <taxon>Metazoa</taxon>
        <taxon>Chordata</taxon>
        <taxon>Craniata</taxon>
        <taxon>Vertebrata</taxon>
        <taxon>Euteleostomi</taxon>
        <taxon>Actinopterygii</taxon>
        <taxon>Neopterygii</taxon>
        <taxon>Teleostei</taxon>
        <taxon>Neoteleostei</taxon>
        <taxon>Acanthomorphata</taxon>
        <taxon>Ovalentaria</taxon>
        <taxon>Atherinomorphae</taxon>
        <taxon>Cyprinodontiformes</taxon>
        <taxon>Fundulidae</taxon>
        <taxon>Fundulus</taxon>
    </lineage>
</organism>
<dbReference type="SMART" id="SM00210">
    <property type="entry name" value="TSPN"/>
    <property type="match status" value="1"/>
</dbReference>
<dbReference type="SUPFAM" id="SSF49899">
    <property type="entry name" value="Concanavalin A-like lectins/glucanases"/>
    <property type="match status" value="1"/>
</dbReference>
<evidence type="ECO:0000256" key="5">
    <source>
        <dbReference type="ARBA" id="ARBA00022737"/>
    </source>
</evidence>
<feature type="compositionally biased region" description="Gly residues" evidence="8">
    <location>
        <begin position="595"/>
        <end position="604"/>
    </location>
</feature>
<evidence type="ECO:0000256" key="2">
    <source>
        <dbReference type="ARBA" id="ARBA00022525"/>
    </source>
</evidence>
<dbReference type="Pfam" id="PF01410">
    <property type="entry name" value="COLFI"/>
    <property type="match status" value="2"/>
</dbReference>
<feature type="compositionally biased region" description="Basic and acidic residues" evidence="8">
    <location>
        <begin position="605"/>
        <end position="620"/>
    </location>
</feature>
<feature type="domain" description="Fibrillar collagen NC1" evidence="9">
    <location>
        <begin position="877"/>
        <end position="1077"/>
    </location>
</feature>
<reference evidence="10" key="2">
    <citation type="submission" date="2025-09" db="UniProtKB">
        <authorList>
            <consortium name="Ensembl"/>
        </authorList>
    </citation>
    <scope>IDENTIFICATION</scope>
</reference>
<dbReference type="InterPro" id="IPR000885">
    <property type="entry name" value="Fib_collagen_C"/>
</dbReference>
<dbReference type="InterPro" id="IPR050938">
    <property type="entry name" value="Collagen_Structural_Proteins"/>
</dbReference>
<dbReference type="GO" id="GO:0005201">
    <property type="term" value="F:extracellular matrix structural constituent"/>
    <property type="evidence" value="ECO:0007669"/>
    <property type="project" value="InterPro"/>
</dbReference>
<dbReference type="STRING" id="8078.ENSFHEP00000018978"/>
<dbReference type="InterPro" id="IPR048287">
    <property type="entry name" value="TSPN-like_N"/>
</dbReference>
<dbReference type="InterPro" id="IPR008160">
    <property type="entry name" value="Collagen"/>
</dbReference>
<feature type="compositionally biased region" description="Basic and acidic residues" evidence="8">
    <location>
        <begin position="756"/>
        <end position="767"/>
    </location>
</feature>
<accession>A0A3Q2PYB8</accession>
<keyword evidence="2" id="KW-0964">Secreted</keyword>
<evidence type="ECO:0000256" key="3">
    <source>
        <dbReference type="ARBA" id="ARBA00022530"/>
    </source>
</evidence>
<evidence type="ECO:0000259" key="9">
    <source>
        <dbReference type="PROSITE" id="PS51461"/>
    </source>
</evidence>
<sequence>MALQQSLMKLNNYHYLFLIPPKTDWLLFPVFVADVDILQQLGLLGRRTSPAGARSIPTGVIPFKSGVILTPRTRLQVPLRTIIPAHYNATSLLLILSLSVHRFNSAFLFSVLSKRKKVQLGVQFTPGNVLVHVGHKSSASFDYNVYDGRWHDFAVDIRGHRVFLHTACGAKSLHAHLSSKKGGTLDPEGSFLLGKMNHNSVAFEGAICQFDIYPSAEAAHNYCDYIKKHCREADTFRPVFPSMLPLISGPVVTFTDRTLLSLTERSKKAEEPSSVQRTTIIHPADQLLMLNKTSLAAEYAAAPVSPLVTAGLENPPRFSAPTVTTSLQIMNPPDSKHVRSPSNTYVPHKKELTTEAAKKPEPEVTSDFKPTALPAVTPAATGGVHTFDLEPTQFSLLAGPPGLKGEPGPPVSVTQFPSWLANHFARVCFQGFPGDLGERGPPGPDGNPGKPGEKGPDGMPGPLGPEGFPGDIGPPGQNGPEGPKVSKNKQTAFQQKARSEFMQSVFPPQGKQGAGGSPGPAGTPGLQSDQVFAFEHGVLGPSGPPGAKGTTGEPVSLSFKSTFDGEKGDAGSDGAIGDRGEIGLKGKEGQPGPAGLVGVGGQEGKPGKIGERGKPGEKGSKGQQGHLGESGPIGEQGEPGFVGQKGTRGTTGYVGAPGQMGQPGDSGLAGYEGPSGDRGERGEPGDPGHIGQIGINGPRGEAGAPGLPGHLGLKGQPGLKGSKGDQGPPGPSGPHGVLGREGPEGPAGMDALPGKDGSKGVKGHQGEDGEAGLPGRTGLQGGKGLTGLPGSQGSFGLKGERGLPGQVGPAGKRGPVGVMGFPGTPGDLGNKGQPGDSGDQGFPGVLGMFGPKGPPGDTVCQLGAVFHMEMPMLDQGTEILKTLQHLSTLIHSLRNPLGTRHNPARTCLDLYNCEQQMYDGSYWIDPNLGCSADSIEVMCNFSGGGQTCLKPITVSKLEIGVGRIQMNFIHLLSTEAVQHIIIHCLNASVWAAGPTKQPSSDSVSFKAWSGEKIHPGDLLEPLIPKDDCWIKDGRWHQTHFIFQSQDPTLLPIVDVHNLPTTEPSARFHLEVGAVCFL</sequence>
<proteinExistence type="predicted"/>
<evidence type="ECO:0000256" key="6">
    <source>
        <dbReference type="ARBA" id="ARBA00023119"/>
    </source>
</evidence>
<keyword evidence="5" id="KW-0677">Repeat</keyword>
<dbReference type="Proteomes" id="UP000265000">
    <property type="component" value="Unplaced"/>
</dbReference>
<dbReference type="PANTHER" id="PTHR37456">
    <property type="entry name" value="SI:CH211-266K2.1"/>
    <property type="match status" value="1"/>
</dbReference>
<keyword evidence="7" id="KW-0325">Glycoprotein</keyword>
<evidence type="ECO:0000313" key="11">
    <source>
        <dbReference type="Proteomes" id="UP000265000"/>
    </source>
</evidence>
<feature type="compositionally biased region" description="Low complexity" evidence="8">
    <location>
        <begin position="704"/>
        <end position="720"/>
    </location>
</feature>
<comment type="subcellular location">
    <subcellularLocation>
        <location evidence="1">Secreted</location>
        <location evidence="1">Extracellular space</location>
        <location evidence="1">Extracellular matrix</location>
    </subcellularLocation>
</comment>
<dbReference type="Pfam" id="PF01391">
    <property type="entry name" value="Collagen"/>
    <property type="match status" value="4"/>
</dbReference>
<protein>
    <submittedName>
        <fullName evidence="10">Collagen, type XXVII, alpha 1b</fullName>
    </submittedName>
</protein>
<dbReference type="Ensembl" id="ENSFHET00000028102.1">
    <property type="protein sequence ID" value="ENSFHEP00000018978.1"/>
    <property type="gene ID" value="ENSFHEG00000020949.1"/>
</dbReference>
<keyword evidence="4" id="KW-0732">Signal</keyword>
<feature type="compositionally biased region" description="Basic and acidic residues" evidence="8">
    <location>
        <begin position="563"/>
        <end position="588"/>
    </location>
</feature>
<keyword evidence="3" id="KW-0272">Extracellular matrix</keyword>
<keyword evidence="11" id="KW-1185">Reference proteome</keyword>
<dbReference type="AlphaFoldDB" id="A0A3Q2PYB8"/>
<evidence type="ECO:0000256" key="7">
    <source>
        <dbReference type="ARBA" id="ARBA00023180"/>
    </source>
</evidence>
<evidence type="ECO:0000256" key="8">
    <source>
        <dbReference type="SAM" id="MobiDB-lite"/>
    </source>
</evidence>
<feature type="region of interest" description="Disordered" evidence="8">
    <location>
        <begin position="432"/>
        <end position="814"/>
    </location>
</feature>
<dbReference type="FunFam" id="2.60.120.200:FF:000085">
    <property type="entry name" value="collagen alpha-1(XXVII) chain isoform X1"/>
    <property type="match status" value="1"/>
</dbReference>
<dbReference type="Gene3D" id="2.60.120.1000">
    <property type="match status" value="2"/>
</dbReference>